<dbReference type="Pfam" id="PF01738">
    <property type="entry name" value="DLH"/>
    <property type="match status" value="1"/>
</dbReference>
<protein>
    <submittedName>
        <fullName evidence="2">Uncharacterized protein K02A2.1</fullName>
    </submittedName>
</protein>
<organism evidence="2 3">
    <name type="scientific">Durusdinium trenchii</name>
    <dbReference type="NCBI Taxonomy" id="1381693"/>
    <lineage>
        <taxon>Eukaryota</taxon>
        <taxon>Sar</taxon>
        <taxon>Alveolata</taxon>
        <taxon>Dinophyceae</taxon>
        <taxon>Suessiales</taxon>
        <taxon>Symbiodiniaceae</taxon>
        <taxon>Durusdinium</taxon>
    </lineage>
</organism>
<comment type="caution">
    <text evidence="2">The sequence shown here is derived from an EMBL/GenBank/DDBJ whole genome shotgun (WGS) entry which is preliminary data.</text>
</comment>
<feature type="domain" description="Dienelactone hydrolase" evidence="1">
    <location>
        <begin position="18"/>
        <end position="233"/>
    </location>
</feature>
<dbReference type="Proteomes" id="UP001642464">
    <property type="component" value="Unassembled WGS sequence"/>
</dbReference>
<evidence type="ECO:0000259" key="1">
    <source>
        <dbReference type="Pfam" id="PF01738"/>
    </source>
</evidence>
<keyword evidence="3" id="KW-1185">Reference proteome</keyword>
<dbReference type="PANTHER" id="PTHR22946">
    <property type="entry name" value="DIENELACTONE HYDROLASE DOMAIN-CONTAINING PROTEIN-RELATED"/>
    <property type="match status" value="1"/>
</dbReference>
<evidence type="ECO:0000313" key="2">
    <source>
        <dbReference type="EMBL" id="CAK9047189.1"/>
    </source>
</evidence>
<dbReference type="EMBL" id="CAXAMM010020058">
    <property type="protein sequence ID" value="CAK9047189.1"/>
    <property type="molecule type" value="Genomic_DNA"/>
</dbReference>
<dbReference type="InterPro" id="IPR029058">
    <property type="entry name" value="AB_hydrolase_fold"/>
</dbReference>
<gene>
    <name evidence="2" type="ORF">SCF082_LOCUS26472</name>
</gene>
<dbReference type="InterPro" id="IPR002925">
    <property type="entry name" value="Dienelactn_hydro"/>
</dbReference>
<name>A0ABP0M6R3_9DINO</name>
<sequence length="280" mass="29365">MATETRTIDYADGDLALRGVLACEAGASPRPGVLVAHAWGGRTPFEDEKAAWLADRGYVGLAIDVYGAGVVGADPEENAGLMQPFLDDRALLLRRLNAGLELLRAQPEVDAGSTAIMGFCFGGLAALDLARSGSDVAGAISIHGIFAPPPETRSITAKVLALHGWDDPMATPEDVVAFAAEMSAAGADWQLHGYGNTLHAFTNPEANDPAMGVGYSESADRRCFQAIENFLAELRLQKAGAQMWCGPQGPGEALALAFVMPVRDLSVVAAPRHGHCGVAW</sequence>
<dbReference type="SUPFAM" id="SSF53474">
    <property type="entry name" value="alpha/beta-Hydrolases"/>
    <property type="match status" value="1"/>
</dbReference>
<reference evidence="2 3" key="1">
    <citation type="submission" date="2024-02" db="EMBL/GenBank/DDBJ databases">
        <authorList>
            <person name="Chen Y."/>
            <person name="Shah S."/>
            <person name="Dougan E. K."/>
            <person name="Thang M."/>
            <person name="Chan C."/>
        </authorList>
    </citation>
    <scope>NUCLEOTIDE SEQUENCE [LARGE SCALE GENOMIC DNA]</scope>
</reference>
<dbReference type="PANTHER" id="PTHR22946:SF0">
    <property type="entry name" value="DIENELACTONE HYDROLASE DOMAIN-CONTAINING PROTEIN"/>
    <property type="match status" value="1"/>
</dbReference>
<accession>A0ABP0M6R3</accession>
<dbReference type="Gene3D" id="3.40.50.1820">
    <property type="entry name" value="alpha/beta hydrolase"/>
    <property type="match status" value="1"/>
</dbReference>
<dbReference type="InterPro" id="IPR050261">
    <property type="entry name" value="FrsA_esterase"/>
</dbReference>
<evidence type="ECO:0000313" key="3">
    <source>
        <dbReference type="Proteomes" id="UP001642464"/>
    </source>
</evidence>
<proteinExistence type="predicted"/>